<dbReference type="InterPro" id="IPR036291">
    <property type="entry name" value="NAD(P)-bd_dom_sf"/>
</dbReference>
<evidence type="ECO:0000313" key="6">
    <source>
        <dbReference type="EMBL" id="KAK0624492.1"/>
    </source>
</evidence>
<organism evidence="6 7">
    <name type="scientific">Lasiodiplodia hormozganensis</name>
    <dbReference type="NCBI Taxonomy" id="869390"/>
    <lineage>
        <taxon>Eukaryota</taxon>
        <taxon>Fungi</taxon>
        <taxon>Dikarya</taxon>
        <taxon>Ascomycota</taxon>
        <taxon>Pezizomycotina</taxon>
        <taxon>Dothideomycetes</taxon>
        <taxon>Dothideomycetes incertae sedis</taxon>
        <taxon>Botryosphaeriales</taxon>
        <taxon>Botryosphaeriaceae</taxon>
        <taxon>Lasiodiplodia</taxon>
    </lineage>
</organism>
<dbReference type="PRINTS" id="PR00081">
    <property type="entry name" value="GDHRDH"/>
</dbReference>
<keyword evidence="3" id="KW-0560">Oxidoreductase</keyword>
<feature type="domain" description="Ketoreductase" evidence="5">
    <location>
        <begin position="11"/>
        <end position="205"/>
    </location>
</feature>
<keyword evidence="7" id="KW-1185">Reference proteome</keyword>
<dbReference type="AlphaFoldDB" id="A0AA39X013"/>
<dbReference type="GO" id="GO:0048038">
    <property type="term" value="F:quinone binding"/>
    <property type="evidence" value="ECO:0007669"/>
    <property type="project" value="TreeGrafter"/>
</dbReference>
<dbReference type="EMBL" id="JAUJDW010000147">
    <property type="protein sequence ID" value="KAK0624492.1"/>
    <property type="molecule type" value="Genomic_DNA"/>
</dbReference>
<evidence type="ECO:0000313" key="7">
    <source>
        <dbReference type="Proteomes" id="UP001175001"/>
    </source>
</evidence>
<dbReference type="FunFam" id="3.40.50.720:FF:000374">
    <property type="entry name" value="3-oxoacyl-(Acyl-carrier-protein) reductase"/>
    <property type="match status" value="1"/>
</dbReference>
<dbReference type="Proteomes" id="UP001175001">
    <property type="component" value="Unassembled WGS sequence"/>
</dbReference>
<dbReference type="PROSITE" id="PS00061">
    <property type="entry name" value="ADH_SHORT"/>
    <property type="match status" value="1"/>
</dbReference>
<dbReference type="PRINTS" id="PR00080">
    <property type="entry name" value="SDRFAMILY"/>
</dbReference>
<name>A0AA39X013_9PEZI</name>
<dbReference type="InterPro" id="IPR057326">
    <property type="entry name" value="KR_dom"/>
</dbReference>
<evidence type="ECO:0000256" key="3">
    <source>
        <dbReference type="ARBA" id="ARBA00023002"/>
    </source>
</evidence>
<dbReference type="GO" id="GO:0006633">
    <property type="term" value="P:fatty acid biosynthetic process"/>
    <property type="evidence" value="ECO:0007669"/>
    <property type="project" value="TreeGrafter"/>
</dbReference>
<comment type="caution">
    <text evidence="6">The sequence shown here is derived from an EMBL/GenBank/DDBJ whole genome shotgun (WGS) entry which is preliminary data.</text>
</comment>
<dbReference type="SMART" id="SM00822">
    <property type="entry name" value="PKS_KR"/>
    <property type="match status" value="1"/>
</dbReference>
<evidence type="ECO:0000259" key="5">
    <source>
        <dbReference type="SMART" id="SM00822"/>
    </source>
</evidence>
<evidence type="ECO:0000256" key="1">
    <source>
        <dbReference type="ARBA" id="ARBA00006484"/>
    </source>
</evidence>
<dbReference type="PANTHER" id="PTHR42760:SF111">
    <property type="entry name" value="3-OXOACYL-(ACYL-CARRIER-PROTEIN) REDUCTASE (AFU_ORTHOLOGUE AFUA_1G10100)"/>
    <property type="match status" value="1"/>
</dbReference>
<dbReference type="PANTHER" id="PTHR42760">
    <property type="entry name" value="SHORT-CHAIN DEHYDROGENASES/REDUCTASES FAMILY MEMBER"/>
    <property type="match status" value="1"/>
</dbReference>
<accession>A0AA39X013</accession>
<dbReference type="InterPro" id="IPR002347">
    <property type="entry name" value="SDR_fam"/>
</dbReference>
<gene>
    <name evidence="6" type="primary">lxrA_3</name>
    <name evidence="6" type="ORF">DIS24_g11163</name>
</gene>
<evidence type="ECO:0000256" key="2">
    <source>
        <dbReference type="ARBA" id="ARBA00022857"/>
    </source>
</evidence>
<dbReference type="InterPro" id="IPR020904">
    <property type="entry name" value="Sc_DH/Rdtase_CS"/>
</dbReference>
<dbReference type="Gene3D" id="3.40.50.720">
    <property type="entry name" value="NAD(P)-binding Rossmann-like Domain"/>
    <property type="match status" value="1"/>
</dbReference>
<keyword evidence="2" id="KW-0521">NADP</keyword>
<dbReference type="GO" id="GO:0016616">
    <property type="term" value="F:oxidoreductase activity, acting on the CH-OH group of donors, NAD or NADP as acceptor"/>
    <property type="evidence" value="ECO:0007669"/>
    <property type="project" value="TreeGrafter"/>
</dbReference>
<sequence>MTQQTKPLSGKLAIVTGGSRGIGAAIASDLASKGANLLLCYTSESSTPLATSLCLSLTKKHKIRCHSVRADLSTPAAGAETIIAAAQHHFAVDGEPLTINILINNAGIGGNYVLGEIPEAAFHAQYAVNVLAPLLVTQACAPFLPRDRSGRVVNLSSVSSSLGFVGQTIYGGTKAALEAMTRTWARELAERATVNAVNPGPVEGDMYYAAGETFWRQMESWQVNAPLSAIREGVDDEKLVALSKEKMGGRRPAYAAEVAKVVGMLCTEDAAWCTGSVVCANGGFRFTV</sequence>
<dbReference type="Pfam" id="PF00106">
    <property type="entry name" value="adh_short"/>
    <property type="match status" value="1"/>
</dbReference>
<dbReference type="CDD" id="cd05233">
    <property type="entry name" value="SDR_c"/>
    <property type="match status" value="1"/>
</dbReference>
<comment type="similarity">
    <text evidence="1 4">Belongs to the short-chain dehydrogenases/reductases (SDR) family.</text>
</comment>
<dbReference type="SUPFAM" id="SSF51735">
    <property type="entry name" value="NAD(P)-binding Rossmann-fold domains"/>
    <property type="match status" value="1"/>
</dbReference>
<proteinExistence type="inferred from homology"/>
<evidence type="ECO:0000256" key="4">
    <source>
        <dbReference type="RuleBase" id="RU000363"/>
    </source>
</evidence>
<reference evidence="6" key="1">
    <citation type="submission" date="2023-06" db="EMBL/GenBank/DDBJ databases">
        <title>Multi-omics analyses reveal the molecular pathogenesis toolkit of Lasiodiplodia hormozganensis, a cross-kingdom pathogen.</title>
        <authorList>
            <person name="Felix C."/>
            <person name="Meneses R."/>
            <person name="Goncalves M.F.M."/>
            <person name="Tilleman L."/>
            <person name="Duarte A.S."/>
            <person name="Jorrin-Novo J.V."/>
            <person name="Van De Peer Y."/>
            <person name="Deforce D."/>
            <person name="Van Nieuwerburgh F."/>
            <person name="Esteves A.C."/>
            <person name="Alves A."/>
        </authorList>
    </citation>
    <scope>NUCLEOTIDE SEQUENCE</scope>
    <source>
        <strain evidence="6">CBS 339.90</strain>
    </source>
</reference>
<protein>
    <submittedName>
        <fullName evidence="6">L-xylulose reductase</fullName>
    </submittedName>
</protein>